<dbReference type="EMBL" id="JAUYZG010000005">
    <property type="protein sequence ID" value="KAK2906538.1"/>
    <property type="molecule type" value="Genomic_DNA"/>
</dbReference>
<accession>A0AA88PW47</accession>
<gene>
    <name evidence="2" type="ORF">Q8A67_005523</name>
</gene>
<keyword evidence="3" id="KW-1185">Reference proteome</keyword>
<organism evidence="2 3">
    <name type="scientific">Cirrhinus molitorella</name>
    <name type="common">mud carp</name>
    <dbReference type="NCBI Taxonomy" id="172907"/>
    <lineage>
        <taxon>Eukaryota</taxon>
        <taxon>Metazoa</taxon>
        <taxon>Chordata</taxon>
        <taxon>Craniata</taxon>
        <taxon>Vertebrata</taxon>
        <taxon>Euteleostomi</taxon>
        <taxon>Actinopterygii</taxon>
        <taxon>Neopterygii</taxon>
        <taxon>Teleostei</taxon>
        <taxon>Ostariophysi</taxon>
        <taxon>Cypriniformes</taxon>
        <taxon>Cyprinidae</taxon>
        <taxon>Labeoninae</taxon>
        <taxon>Labeonini</taxon>
        <taxon>Cirrhinus</taxon>
    </lineage>
</organism>
<dbReference type="PANTHER" id="PTHR35444:SF1">
    <property type="entry name" value="RIKEN CDNA 1700001C19 GENE"/>
    <property type="match status" value="1"/>
</dbReference>
<dbReference type="Pfam" id="PF22581">
    <property type="entry name" value="CIMIP3"/>
    <property type="match status" value="1"/>
</dbReference>
<comment type="caution">
    <text evidence="2">The sequence shown here is derived from an EMBL/GenBank/DDBJ whole genome shotgun (WGS) entry which is preliminary data.</text>
</comment>
<reference evidence="2" key="1">
    <citation type="submission" date="2023-08" db="EMBL/GenBank/DDBJ databases">
        <title>Chromosome-level Genome Assembly of mud carp (Cirrhinus molitorella).</title>
        <authorList>
            <person name="Liu H."/>
        </authorList>
    </citation>
    <scope>NUCLEOTIDE SEQUENCE</scope>
    <source>
        <strain evidence="2">Prfri</strain>
        <tissue evidence="2">Muscle</tissue>
    </source>
</reference>
<evidence type="ECO:0000256" key="1">
    <source>
        <dbReference type="SAM" id="MobiDB-lite"/>
    </source>
</evidence>
<dbReference type="InterPro" id="IPR054446">
    <property type="entry name" value="CIMIP3-like"/>
</dbReference>
<feature type="compositionally biased region" description="Basic and acidic residues" evidence="1">
    <location>
        <begin position="39"/>
        <end position="52"/>
    </location>
</feature>
<evidence type="ECO:0000313" key="3">
    <source>
        <dbReference type="Proteomes" id="UP001187343"/>
    </source>
</evidence>
<feature type="compositionally biased region" description="Low complexity" evidence="1">
    <location>
        <begin position="61"/>
        <end position="72"/>
    </location>
</feature>
<feature type="compositionally biased region" description="Basic and acidic residues" evidence="1">
    <location>
        <begin position="1"/>
        <end position="20"/>
    </location>
</feature>
<name>A0AA88PW47_9TELE</name>
<proteinExistence type="predicted"/>
<evidence type="ECO:0000313" key="2">
    <source>
        <dbReference type="EMBL" id="KAK2906538.1"/>
    </source>
</evidence>
<feature type="region of interest" description="Disordered" evidence="1">
    <location>
        <begin position="1"/>
        <end position="25"/>
    </location>
</feature>
<feature type="region of interest" description="Disordered" evidence="1">
    <location>
        <begin position="39"/>
        <end position="109"/>
    </location>
</feature>
<sequence length="151" mass="17103">MGEADEHKTAEVKEGTHGDSRMNVSSWRHLYDVIADTELRTESDQTLMDRQKMSTAADAMETQTGTETQQIQSLAEMRDSIRSPDLPPNAPAERLRTSPDTSGNSLRPFYTAQKPACGFNFSWHTDHRRKHNDLQACNPAMWRKPCVSKPQ</sequence>
<dbReference type="AlphaFoldDB" id="A0AA88PW47"/>
<dbReference type="Proteomes" id="UP001187343">
    <property type="component" value="Unassembled WGS sequence"/>
</dbReference>
<protein>
    <submittedName>
        <fullName evidence="2">Uncharacterized protein</fullName>
    </submittedName>
</protein>
<dbReference type="PANTHER" id="PTHR35444">
    <property type="entry name" value="RIKEN CDNA 1700001C19 GENE"/>
    <property type="match status" value="1"/>
</dbReference>